<name>A0AAN7CSF5_9PEZI</name>
<dbReference type="Proteomes" id="UP001303647">
    <property type="component" value="Unassembled WGS sequence"/>
</dbReference>
<protein>
    <recommendedName>
        <fullName evidence="4">F-box domain-containing protein</fullName>
    </recommendedName>
</protein>
<dbReference type="EMBL" id="MU857653">
    <property type="protein sequence ID" value="KAK4247469.1"/>
    <property type="molecule type" value="Genomic_DNA"/>
</dbReference>
<evidence type="ECO:0000313" key="2">
    <source>
        <dbReference type="EMBL" id="KAK4247469.1"/>
    </source>
</evidence>
<gene>
    <name evidence="2" type="ORF">C7999DRAFT_14491</name>
</gene>
<organism evidence="2 3">
    <name type="scientific">Corynascus novoguineensis</name>
    <dbReference type="NCBI Taxonomy" id="1126955"/>
    <lineage>
        <taxon>Eukaryota</taxon>
        <taxon>Fungi</taxon>
        <taxon>Dikarya</taxon>
        <taxon>Ascomycota</taxon>
        <taxon>Pezizomycotina</taxon>
        <taxon>Sordariomycetes</taxon>
        <taxon>Sordariomycetidae</taxon>
        <taxon>Sordariales</taxon>
        <taxon>Chaetomiaceae</taxon>
        <taxon>Corynascus</taxon>
    </lineage>
</organism>
<evidence type="ECO:0000256" key="1">
    <source>
        <dbReference type="SAM" id="MobiDB-lite"/>
    </source>
</evidence>
<reference evidence="2" key="1">
    <citation type="journal article" date="2023" name="Mol. Phylogenet. Evol.">
        <title>Genome-scale phylogeny and comparative genomics of the fungal order Sordariales.</title>
        <authorList>
            <person name="Hensen N."/>
            <person name="Bonometti L."/>
            <person name="Westerberg I."/>
            <person name="Brannstrom I.O."/>
            <person name="Guillou S."/>
            <person name="Cros-Aarteil S."/>
            <person name="Calhoun S."/>
            <person name="Haridas S."/>
            <person name="Kuo A."/>
            <person name="Mondo S."/>
            <person name="Pangilinan J."/>
            <person name="Riley R."/>
            <person name="LaButti K."/>
            <person name="Andreopoulos B."/>
            <person name="Lipzen A."/>
            <person name="Chen C."/>
            <person name="Yan M."/>
            <person name="Daum C."/>
            <person name="Ng V."/>
            <person name="Clum A."/>
            <person name="Steindorff A."/>
            <person name="Ohm R.A."/>
            <person name="Martin F."/>
            <person name="Silar P."/>
            <person name="Natvig D.O."/>
            <person name="Lalanne C."/>
            <person name="Gautier V."/>
            <person name="Ament-Velasquez S.L."/>
            <person name="Kruys A."/>
            <person name="Hutchinson M.I."/>
            <person name="Powell A.J."/>
            <person name="Barry K."/>
            <person name="Miller A.N."/>
            <person name="Grigoriev I.V."/>
            <person name="Debuchy R."/>
            <person name="Gladieux P."/>
            <person name="Hiltunen Thoren M."/>
            <person name="Johannesson H."/>
        </authorList>
    </citation>
    <scope>NUCLEOTIDE SEQUENCE</scope>
    <source>
        <strain evidence="2">CBS 359.72</strain>
    </source>
</reference>
<proteinExistence type="predicted"/>
<keyword evidence="3" id="KW-1185">Reference proteome</keyword>
<feature type="region of interest" description="Disordered" evidence="1">
    <location>
        <begin position="1"/>
        <end position="30"/>
    </location>
</feature>
<sequence>MAPKINTSRPRRADKVSDPSPGVWPGEAAEEDHIRSSPLDALPAELRDQILLSIPDLKTLHSLVHACPVMYAHYRTNRTAILRACVSRDLDGFFADAYACAKSRFSALGSPRTNDKIVGFVEWYRHRLSSHALVEVDSISSDDLLWLANVHFTVMIPLARRYRNWALGNLIHETSSSNDRVVITTTAEKPDAECSRSEEIRIFRALYRYETYDNIFGRNEGRREGIIYPVGINDLFFGLFNPWEIEAIGCIELFVRYHYEEIFDSVKEDLHDRRRYSQSGPEKIAAPDYVMGTMSRGLRLTALLLAINNHETLVTEAQRCLAQINEDHYLDRTNDSIPIRRALEYSYDALRMDWWDTRDEAERRRRPPRFGGDKVPPDGPPLSWVRIWETVYGNTFGSYESNLNTSRKCGYVLWDEHRWNLTAKLWKGVPVFPRDG</sequence>
<evidence type="ECO:0008006" key="4">
    <source>
        <dbReference type="Google" id="ProtNLM"/>
    </source>
</evidence>
<evidence type="ECO:0000313" key="3">
    <source>
        <dbReference type="Proteomes" id="UP001303647"/>
    </source>
</evidence>
<dbReference type="AlphaFoldDB" id="A0AAN7CSF5"/>
<comment type="caution">
    <text evidence="2">The sequence shown here is derived from an EMBL/GenBank/DDBJ whole genome shotgun (WGS) entry which is preliminary data.</text>
</comment>
<accession>A0AAN7CSF5</accession>
<reference evidence="2" key="2">
    <citation type="submission" date="2023-05" db="EMBL/GenBank/DDBJ databases">
        <authorList>
            <consortium name="Lawrence Berkeley National Laboratory"/>
            <person name="Steindorff A."/>
            <person name="Hensen N."/>
            <person name="Bonometti L."/>
            <person name="Westerberg I."/>
            <person name="Brannstrom I.O."/>
            <person name="Guillou S."/>
            <person name="Cros-Aarteil S."/>
            <person name="Calhoun S."/>
            <person name="Haridas S."/>
            <person name="Kuo A."/>
            <person name="Mondo S."/>
            <person name="Pangilinan J."/>
            <person name="Riley R."/>
            <person name="Labutti K."/>
            <person name="Andreopoulos B."/>
            <person name="Lipzen A."/>
            <person name="Chen C."/>
            <person name="Yanf M."/>
            <person name="Daum C."/>
            <person name="Ng V."/>
            <person name="Clum A."/>
            <person name="Ohm R."/>
            <person name="Martin F."/>
            <person name="Silar P."/>
            <person name="Natvig D."/>
            <person name="Lalanne C."/>
            <person name="Gautier V."/>
            <person name="Ament-Velasquez S.L."/>
            <person name="Kruys A."/>
            <person name="Hutchinson M.I."/>
            <person name="Powell A.J."/>
            <person name="Barry K."/>
            <person name="Miller A.N."/>
            <person name="Grigoriev I.V."/>
            <person name="Debuchy R."/>
            <person name="Gladieux P."/>
            <person name="Thoren M.H."/>
            <person name="Johannesson H."/>
        </authorList>
    </citation>
    <scope>NUCLEOTIDE SEQUENCE</scope>
    <source>
        <strain evidence="2">CBS 359.72</strain>
    </source>
</reference>